<dbReference type="PANTHER" id="PTHR30193">
    <property type="entry name" value="ABC TRANSPORTER PERMEASE PROTEIN"/>
    <property type="match status" value="1"/>
</dbReference>
<keyword evidence="6 7" id="KW-0472">Membrane</keyword>
<dbReference type="InterPro" id="IPR000515">
    <property type="entry name" value="MetI-like"/>
</dbReference>
<sequence>MTISLAPSTREEAATAPPPDLKPAAGTGATRWRRWAPVVLVSPMAILAFIFIFLPAVLTFIGSWFTIPLAGGSWSFVGLDNYREIFSNGPVQRSIVNTVIYSLATIVPSLVLGLMMALAADSLTRGKALVRTLLFLPMTANMVAMAVVFTYIFDFRGGVANTLLGMIGAAPVNWLGSTDHSLLTVALVGIWRTSSFTMMIFFAGLATVPGTMHEAARMEGISGWTRLVKITLPVMKPSVVFAVVMAIIQSVQAFDTVRVMTDGGPQYSSELIQTMAWRMGFQYFDLGAASALSFLMIAALLAVGLWQRRVLAGSGDK</sequence>
<feature type="transmembrane region" description="Helical" evidence="7">
    <location>
        <begin position="227"/>
        <end position="248"/>
    </location>
</feature>
<evidence type="ECO:0000313" key="11">
    <source>
        <dbReference type="Proteomes" id="UP000829069"/>
    </source>
</evidence>
<feature type="transmembrane region" description="Helical" evidence="7">
    <location>
        <begin position="132"/>
        <end position="153"/>
    </location>
</feature>
<organism evidence="10 11">
    <name type="scientific">Arthrobacter sulfonylureivorans</name>
    <dbReference type="NCBI Taxonomy" id="2486855"/>
    <lineage>
        <taxon>Bacteria</taxon>
        <taxon>Bacillati</taxon>
        <taxon>Actinomycetota</taxon>
        <taxon>Actinomycetes</taxon>
        <taxon>Micrococcales</taxon>
        <taxon>Micrococcaceae</taxon>
        <taxon>Arthrobacter</taxon>
    </lineage>
</organism>
<evidence type="ECO:0000259" key="9">
    <source>
        <dbReference type="PROSITE" id="PS50928"/>
    </source>
</evidence>
<feature type="transmembrane region" description="Helical" evidence="7">
    <location>
        <begin position="182"/>
        <end position="206"/>
    </location>
</feature>
<proteinExistence type="inferred from homology"/>
<evidence type="ECO:0000256" key="5">
    <source>
        <dbReference type="ARBA" id="ARBA00022989"/>
    </source>
</evidence>
<evidence type="ECO:0000313" key="10">
    <source>
        <dbReference type="EMBL" id="UNK46173.1"/>
    </source>
</evidence>
<feature type="domain" description="ABC transmembrane type-1" evidence="9">
    <location>
        <begin position="95"/>
        <end position="307"/>
    </location>
</feature>
<keyword evidence="3" id="KW-1003">Cell membrane</keyword>
<evidence type="ECO:0000256" key="1">
    <source>
        <dbReference type="ARBA" id="ARBA00004651"/>
    </source>
</evidence>
<dbReference type="InterPro" id="IPR035906">
    <property type="entry name" value="MetI-like_sf"/>
</dbReference>
<dbReference type="PROSITE" id="PS50928">
    <property type="entry name" value="ABC_TM1"/>
    <property type="match status" value="1"/>
</dbReference>
<keyword evidence="11" id="KW-1185">Reference proteome</keyword>
<gene>
    <name evidence="10" type="ORF">MNQ99_02035</name>
</gene>
<feature type="region of interest" description="Disordered" evidence="8">
    <location>
        <begin position="1"/>
        <end position="27"/>
    </location>
</feature>
<accession>A0ABY3WAJ0</accession>
<comment type="subcellular location">
    <subcellularLocation>
        <location evidence="1 7">Cell membrane</location>
        <topology evidence="1 7">Multi-pass membrane protein</topology>
    </subcellularLocation>
</comment>
<evidence type="ECO:0000256" key="3">
    <source>
        <dbReference type="ARBA" id="ARBA00022475"/>
    </source>
</evidence>
<dbReference type="InterPro" id="IPR051393">
    <property type="entry name" value="ABC_transporter_permease"/>
</dbReference>
<evidence type="ECO:0000256" key="8">
    <source>
        <dbReference type="SAM" id="MobiDB-lite"/>
    </source>
</evidence>
<evidence type="ECO:0000256" key="6">
    <source>
        <dbReference type="ARBA" id="ARBA00023136"/>
    </source>
</evidence>
<evidence type="ECO:0000256" key="7">
    <source>
        <dbReference type="RuleBase" id="RU363032"/>
    </source>
</evidence>
<keyword evidence="4 7" id="KW-0812">Transmembrane</keyword>
<protein>
    <submittedName>
        <fullName evidence="10">Sugar ABC transporter permease</fullName>
    </submittedName>
</protein>
<dbReference type="SUPFAM" id="SSF161098">
    <property type="entry name" value="MetI-like"/>
    <property type="match status" value="1"/>
</dbReference>
<feature type="transmembrane region" description="Helical" evidence="7">
    <location>
        <begin position="286"/>
        <end position="306"/>
    </location>
</feature>
<reference evidence="10 11" key="1">
    <citation type="submission" date="2022-03" db="EMBL/GenBank/DDBJ databases">
        <title>Isotopic signatures of nitrous oxide derived from detoxification processes.</title>
        <authorList>
            <person name="Behrendt U."/>
            <person name="Buchen C."/>
            <person name="Well R."/>
            <person name="Ulrich A."/>
            <person name="Rohe L."/>
            <person name="Kolb S."/>
            <person name="Schloter M."/>
            <person name="Horn M.A."/>
            <person name="Augustin J."/>
        </authorList>
    </citation>
    <scope>NUCLEOTIDE SEQUENCE [LARGE SCALE GENOMIC DNA]</scope>
    <source>
        <strain evidence="10 11">S4-C24</strain>
    </source>
</reference>
<name>A0ABY3WAJ0_9MICC</name>
<evidence type="ECO:0000256" key="4">
    <source>
        <dbReference type="ARBA" id="ARBA00022692"/>
    </source>
</evidence>
<dbReference type="Pfam" id="PF00528">
    <property type="entry name" value="BPD_transp_1"/>
    <property type="match status" value="1"/>
</dbReference>
<dbReference type="CDD" id="cd06261">
    <property type="entry name" value="TM_PBP2"/>
    <property type="match status" value="1"/>
</dbReference>
<dbReference type="Gene3D" id="1.10.3720.10">
    <property type="entry name" value="MetI-like"/>
    <property type="match status" value="1"/>
</dbReference>
<feature type="transmembrane region" description="Helical" evidence="7">
    <location>
        <begin position="99"/>
        <end position="120"/>
    </location>
</feature>
<feature type="transmembrane region" description="Helical" evidence="7">
    <location>
        <begin position="38"/>
        <end position="67"/>
    </location>
</feature>
<keyword evidence="5 7" id="KW-1133">Transmembrane helix</keyword>
<dbReference type="Proteomes" id="UP000829069">
    <property type="component" value="Chromosome"/>
</dbReference>
<dbReference type="RefSeq" id="WP_241914255.1">
    <property type="nucleotide sequence ID" value="NZ_CP093326.1"/>
</dbReference>
<comment type="similarity">
    <text evidence="7">Belongs to the binding-protein-dependent transport system permease family.</text>
</comment>
<keyword evidence="2 7" id="KW-0813">Transport</keyword>
<evidence type="ECO:0000256" key="2">
    <source>
        <dbReference type="ARBA" id="ARBA00022448"/>
    </source>
</evidence>
<dbReference type="EMBL" id="CP093326">
    <property type="protein sequence ID" value="UNK46173.1"/>
    <property type="molecule type" value="Genomic_DNA"/>
</dbReference>
<dbReference type="PANTHER" id="PTHR30193:SF37">
    <property type="entry name" value="INNER MEMBRANE ABC TRANSPORTER PERMEASE PROTEIN YCJO"/>
    <property type="match status" value="1"/>
</dbReference>